<dbReference type="Proteomes" id="UP000675747">
    <property type="component" value="Unassembled WGS sequence"/>
</dbReference>
<dbReference type="GO" id="GO:0016757">
    <property type="term" value="F:glycosyltransferase activity"/>
    <property type="evidence" value="ECO:0007669"/>
    <property type="project" value="UniProtKB-KW"/>
</dbReference>
<comment type="caution">
    <text evidence="4">The sequence shown here is derived from an EMBL/GenBank/DDBJ whole genome shotgun (WGS) entry which is preliminary data.</text>
</comment>
<dbReference type="SUPFAM" id="SSF53756">
    <property type="entry name" value="UDP-Glycosyltransferase/glycogen phosphorylase"/>
    <property type="match status" value="1"/>
</dbReference>
<name>A0A8J7VWY5_9GAMM</name>
<protein>
    <submittedName>
        <fullName evidence="4">Glycosyltransferase</fullName>
        <ecNumber evidence="4">2.4.-.-</ecNumber>
    </submittedName>
</protein>
<keyword evidence="2 4" id="KW-0808">Transferase</keyword>
<keyword evidence="3" id="KW-0812">Transmembrane</keyword>
<evidence type="ECO:0000256" key="1">
    <source>
        <dbReference type="ARBA" id="ARBA00022676"/>
    </source>
</evidence>
<reference evidence="4" key="2">
    <citation type="submission" date="2021-04" db="EMBL/GenBank/DDBJ databases">
        <authorList>
            <person name="Karlyshev A.V."/>
        </authorList>
    </citation>
    <scope>NUCLEOTIDE SEQUENCE</scope>
    <source>
        <strain evidence="4">LMG 29479</strain>
    </source>
</reference>
<evidence type="ECO:0000313" key="5">
    <source>
        <dbReference type="EMBL" id="MBS7457724.1"/>
    </source>
</evidence>
<dbReference type="EMBL" id="JAGQFT020000007">
    <property type="protein sequence ID" value="MBS7457724.1"/>
    <property type="molecule type" value="Genomic_DNA"/>
</dbReference>
<proteinExistence type="predicted"/>
<feature type="transmembrane region" description="Helical" evidence="3">
    <location>
        <begin position="45"/>
        <end position="66"/>
    </location>
</feature>
<evidence type="ECO:0000313" key="6">
    <source>
        <dbReference type="Proteomes" id="UP000675747"/>
    </source>
</evidence>
<keyword evidence="3" id="KW-1133">Transmembrane helix</keyword>
<accession>A0A8J7VWY5</accession>
<dbReference type="EC" id="2.4.-.-" evidence="4"/>
<feature type="transmembrane region" description="Helical" evidence="3">
    <location>
        <begin position="145"/>
        <end position="166"/>
    </location>
</feature>
<feature type="transmembrane region" description="Helical" evidence="3">
    <location>
        <begin position="211"/>
        <end position="231"/>
    </location>
</feature>
<gene>
    <name evidence="5" type="ORF">KB893_011345</name>
    <name evidence="4" type="ORF">KB893_12570</name>
</gene>
<reference evidence="5 6" key="1">
    <citation type="journal article" date="2021" name="Microbiol. Resour. Announc.">
        <title>Draft Genome Sequence of Coralloluteibacterium stylophorae LMG 29479T.</title>
        <authorList>
            <person name="Karlyshev A.V."/>
            <person name="Kudryashova E.B."/>
            <person name="Ariskina E.V."/>
            <person name="Conroy A.P."/>
            <person name="Abidueva E.Y."/>
        </authorList>
    </citation>
    <scope>NUCLEOTIDE SEQUENCE [LARGE SCALE GENOMIC DNA]</scope>
    <source>
        <strain evidence="5 6">LMG 29479</strain>
    </source>
</reference>
<feature type="transmembrane region" description="Helical" evidence="3">
    <location>
        <begin position="243"/>
        <end position="270"/>
    </location>
</feature>
<keyword evidence="3" id="KW-0472">Membrane</keyword>
<feature type="transmembrane region" description="Helical" evidence="3">
    <location>
        <begin position="178"/>
        <end position="199"/>
    </location>
</feature>
<dbReference type="PANTHER" id="PTHR12526">
    <property type="entry name" value="GLYCOSYLTRANSFERASE"/>
    <property type="match status" value="1"/>
</dbReference>
<dbReference type="Gene3D" id="3.40.50.2000">
    <property type="entry name" value="Glycogen Phosphorylase B"/>
    <property type="match status" value="2"/>
</dbReference>
<sequence length="674" mass="71307">MSRLRRLAFGYGIGGVAVIVALASMDVDWSEALAGLGTLDPTAAGLAFAAFLCHGALNACAFGALLQGFSGEARVGDGAAAWAASVLTKYVPGSVWHIVARGALLSRLGVRPAAVLATGVIEQTASLGSASMIALALLAPGAGGVLGGVAVAGVVAGIAVVAAWLVPAPPRARRARSIAAAIFLYALAMLPFAAGYLMLTSPPDVRTFLGWLFAGTASGVAVFVTPGGVGVRESVLAAALQDLPGLLAIALVARLLIVASEVVLTGVGAWRAGGARARFAGWREEAHETSNAVEVVALGVGLRGDGYPNAEGVLRSLRSIDGVAVSDRVRWLPVDIHLWRVFRGPLRERLGLAWILGSGSLRAAIEGLGAGGHVCYVPYPAVFALWWLSWVPRRFRPTVIADAYISVWDSAFRDRRRGGKEGWLARVVRRSEGRALRTATRVIVDTRANRDWMIALFSLDPERVMAWPLAIDARRLLALVRPHRARAPLRVLFVGTLVPLHGIDVVAGAIERLASNPAVEWTIVGTGQDAHLLAPVLARLPDGRVRWIRDWQDGEAVARHFRQADVALGVFGGPGKASRVLPFKVYMALAAGLPVVTQRELSLPEGVPEPPLVAVDPTPAALAQSLEELAADQEAVRRLGEAGRRFFERHLGDERRRLLWSGLVDSCVGDSGLL</sequence>
<dbReference type="Pfam" id="PF13692">
    <property type="entry name" value="Glyco_trans_1_4"/>
    <property type="match status" value="1"/>
</dbReference>
<dbReference type="PANTHER" id="PTHR12526:SF510">
    <property type="entry name" value="D-INOSITOL 3-PHOSPHATE GLYCOSYLTRANSFERASE"/>
    <property type="match status" value="1"/>
</dbReference>
<dbReference type="AlphaFoldDB" id="A0A8J7VWY5"/>
<dbReference type="EMBL" id="JAGQFT010000121">
    <property type="protein sequence ID" value="MBR0563339.1"/>
    <property type="molecule type" value="Genomic_DNA"/>
</dbReference>
<dbReference type="RefSeq" id="WP_211927253.1">
    <property type="nucleotide sequence ID" value="NZ_JAGQFT020000007.1"/>
</dbReference>
<keyword evidence="6" id="KW-1185">Reference proteome</keyword>
<evidence type="ECO:0000256" key="2">
    <source>
        <dbReference type="ARBA" id="ARBA00022679"/>
    </source>
</evidence>
<keyword evidence="1 4" id="KW-0328">Glycosyltransferase</keyword>
<evidence type="ECO:0000256" key="3">
    <source>
        <dbReference type="SAM" id="Phobius"/>
    </source>
</evidence>
<organism evidence="4">
    <name type="scientific">Coralloluteibacterium stylophorae</name>
    <dbReference type="NCBI Taxonomy" id="1776034"/>
    <lineage>
        <taxon>Bacteria</taxon>
        <taxon>Pseudomonadati</taxon>
        <taxon>Pseudomonadota</taxon>
        <taxon>Gammaproteobacteria</taxon>
        <taxon>Lysobacterales</taxon>
        <taxon>Lysobacteraceae</taxon>
        <taxon>Coralloluteibacterium</taxon>
    </lineage>
</organism>
<feature type="transmembrane region" description="Helical" evidence="3">
    <location>
        <begin position="7"/>
        <end position="25"/>
    </location>
</feature>
<evidence type="ECO:0000313" key="4">
    <source>
        <dbReference type="EMBL" id="MBR0563339.1"/>
    </source>
</evidence>